<dbReference type="InterPro" id="IPR007788">
    <property type="entry name" value="QCT"/>
</dbReference>
<sequence>MLFGHMRKITAVLLLCTTLFQFACNNKVASYITFKNPLLGESFNSGKPVKIELDIPEQTEIQNISYLVDGKQFAEKTNRDFITLDTQNLPLGYRLLTAIVKSGNKTDTITNNIILTTDKKPVKLKYTLVNTFPHDTSSYTQGLSFVDGKLLESTGRKGQSQLKYVDVKSGKAIKAVSLKPEYFGEGSTKVGNQIIVLTWQENVGLVYDATTLEEKTTFPYQTSREGWGLTYDGKRLLRSDGSNKIWFMNATTFKEEGFIEVYDNKGVVEQLNELEYIDGKLYANVYGLNRIVVINPQTGLVEAEVDLTKLAPKNYFKDELEISNNVLNGIAYDPVGKRLFVTGKKWPNLFEIKLSEK</sequence>
<dbReference type="EMBL" id="SSHJ02000005">
    <property type="protein sequence ID" value="MFN0255326.1"/>
    <property type="molecule type" value="Genomic_DNA"/>
</dbReference>
<accession>A0ABW9J470</accession>
<evidence type="ECO:0000313" key="3">
    <source>
        <dbReference type="Proteomes" id="UP001517247"/>
    </source>
</evidence>
<proteinExistence type="predicted"/>
<reference evidence="2 3" key="1">
    <citation type="submission" date="2024-12" db="EMBL/GenBank/DDBJ databases">
        <authorList>
            <person name="Hu S."/>
        </authorList>
    </citation>
    <scope>NUCLEOTIDE SEQUENCE [LARGE SCALE GENOMIC DNA]</scope>
    <source>
        <strain evidence="2 3">THG-T11</strain>
    </source>
</reference>
<feature type="chain" id="PRO_5046599523" evidence="1">
    <location>
        <begin position="24"/>
        <end position="357"/>
    </location>
</feature>
<dbReference type="InterPro" id="IPR015943">
    <property type="entry name" value="WD40/YVTN_repeat-like_dom_sf"/>
</dbReference>
<dbReference type="Proteomes" id="UP001517247">
    <property type="component" value="Unassembled WGS sequence"/>
</dbReference>
<organism evidence="2 3">
    <name type="scientific">Pedobacter ureilyticus</name>
    <dbReference type="NCBI Taxonomy" id="1393051"/>
    <lineage>
        <taxon>Bacteria</taxon>
        <taxon>Pseudomonadati</taxon>
        <taxon>Bacteroidota</taxon>
        <taxon>Sphingobacteriia</taxon>
        <taxon>Sphingobacteriales</taxon>
        <taxon>Sphingobacteriaceae</taxon>
        <taxon>Pedobacter</taxon>
    </lineage>
</organism>
<dbReference type="SUPFAM" id="SSF50969">
    <property type="entry name" value="YVTN repeat-like/Quinoprotein amine dehydrogenase"/>
    <property type="match status" value="1"/>
</dbReference>
<dbReference type="PANTHER" id="PTHR31270:SF1">
    <property type="entry name" value="GLUTAMINYL-PEPTIDE CYCLOTRANSFERASE"/>
    <property type="match status" value="1"/>
</dbReference>
<name>A0ABW9J470_9SPHI</name>
<dbReference type="Gene3D" id="2.130.10.10">
    <property type="entry name" value="YVTN repeat-like/Quinoprotein amine dehydrogenase"/>
    <property type="match status" value="1"/>
</dbReference>
<feature type="signal peptide" evidence="1">
    <location>
        <begin position="1"/>
        <end position="23"/>
    </location>
</feature>
<keyword evidence="1" id="KW-0732">Signal</keyword>
<evidence type="ECO:0000313" key="2">
    <source>
        <dbReference type="EMBL" id="MFN0255326.1"/>
    </source>
</evidence>
<comment type="caution">
    <text evidence="2">The sequence shown here is derived from an EMBL/GenBank/DDBJ whole genome shotgun (WGS) entry which is preliminary data.</text>
</comment>
<gene>
    <name evidence="2" type="ORF">E6A44_007060</name>
</gene>
<evidence type="ECO:0000256" key="1">
    <source>
        <dbReference type="SAM" id="SignalP"/>
    </source>
</evidence>
<keyword evidence="3" id="KW-1185">Reference proteome</keyword>
<dbReference type="PANTHER" id="PTHR31270">
    <property type="entry name" value="GLUTAMINYL-PEPTIDE CYCLOTRANSFERASE"/>
    <property type="match status" value="1"/>
</dbReference>
<dbReference type="Pfam" id="PF05096">
    <property type="entry name" value="Glu_cyclase_2"/>
    <property type="match status" value="1"/>
</dbReference>
<dbReference type="RefSeq" id="WP_138722439.1">
    <property type="nucleotide sequence ID" value="NZ_SSHJ02000005.1"/>
</dbReference>
<dbReference type="InterPro" id="IPR011044">
    <property type="entry name" value="Quino_amine_DH_bsu"/>
</dbReference>
<protein>
    <submittedName>
        <fullName evidence="2">Glutaminyl-peptide cyclotransferase</fullName>
    </submittedName>
</protein>